<feature type="domain" description="Response regulatory" evidence="11">
    <location>
        <begin position="11"/>
        <end position="126"/>
    </location>
</feature>
<evidence type="ECO:0000313" key="13">
    <source>
        <dbReference type="EMBL" id="RCV42632.1"/>
    </source>
</evidence>
<evidence type="ECO:0000256" key="2">
    <source>
        <dbReference type="ARBA" id="ARBA00022553"/>
    </source>
</evidence>
<dbReference type="PROSITE" id="PS51294">
    <property type="entry name" value="HTH_MYB"/>
    <property type="match status" value="1"/>
</dbReference>
<evidence type="ECO:0000256" key="10">
    <source>
        <dbReference type="SAM" id="MobiDB-lite"/>
    </source>
</evidence>
<keyword evidence="7" id="KW-0804">Transcription</keyword>
<evidence type="ECO:0000256" key="8">
    <source>
        <dbReference type="ARBA" id="ARBA00023242"/>
    </source>
</evidence>
<dbReference type="InterPro" id="IPR009057">
    <property type="entry name" value="Homeodomain-like_sf"/>
</dbReference>
<feature type="compositionally biased region" description="Polar residues" evidence="10">
    <location>
        <begin position="247"/>
        <end position="257"/>
    </location>
</feature>
<evidence type="ECO:0000256" key="6">
    <source>
        <dbReference type="ARBA" id="ARBA00023159"/>
    </source>
</evidence>
<evidence type="ECO:0000256" key="9">
    <source>
        <dbReference type="PROSITE-ProRule" id="PRU00169"/>
    </source>
</evidence>
<dbReference type="GO" id="GO:0005634">
    <property type="term" value="C:nucleus"/>
    <property type="evidence" value="ECO:0007669"/>
    <property type="project" value="UniProtKB-SubCell"/>
</dbReference>
<evidence type="ECO:0000256" key="7">
    <source>
        <dbReference type="ARBA" id="ARBA00023163"/>
    </source>
</evidence>
<dbReference type="PROSITE" id="PS50110">
    <property type="entry name" value="RESPONSE_REGULATORY"/>
    <property type="match status" value="1"/>
</dbReference>
<feature type="region of interest" description="Disordered" evidence="10">
    <location>
        <begin position="233"/>
        <end position="257"/>
    </location>
</feature>
<evidence type="ECO:0000256" key="5">
    <source>
        <dbReference type="ARBA" id="ARBA00023125"/>
    </source>
</evidence>
<dbReference type="PANTHER" id="PTHR43874:SF65">
    <property type="entry name" value="TWO-COMPONENT RESPONSE REGULATOR ORR30"/>
    <property type="match status" value="1"/>
</dbReference>
<evidence type="ECO:0000259" key="12">
    <source>
        <dbReference type="PROSITE" id="PS51294"/>
    </source>
</evidence>
<dbReference type="InterPro" id="IPR045279">
    <property type="entry name" value="ARR-like"/>
</dbReference>
<dbReference type="FunFam" id="1.10.10.60:FF:000007">
    <property type="entry name" value="Two-component response regulator"/>
    <property type="match status" value="1"/>
</dbReference>
<keyword evidence="8" id="KW-0539">Nucleus</keyword>
<dbReference type="CDD" id="cd17584">
    <property type="entry name" value="REC_typeB_ARR-like"/>
    <property type="match status" value="1"/>
</dbReference>
<dbReference type="GO" id="GO:0009736">
    <property type="term" value="P:cytokinin-activated signaling pathway"/>
    <property type="evidence" value="ECO:0007669"/>
    <property type="project" value="InterPro"/>
</dbReference>
<dbReference type="NCBIfam" id="TIGR01557">
    <property type="entry name" value="myb_SHAQKYF"/>
    <property type="match status" value="1"/>
</dbReference>
<dbReference type="InterPro" id="IPR006447">
    <property type="entry name" value="Myb_dom_plants"/>
</dbReference>
<sequence length="332" mass="38099">MDQALWPSGLRVLVIDNNSSYLSVMEELLIKCSYKVTTYKNVREAMSFIYGNQQTVDLIICDVFFPTEDSLLILQEVTSKFGIPTVIMSSNGDTATVMKYITNGASDFLIKPLRIEELKNIWQHVFRKQIGAEHRKCNNAEHVDQLPYRTMGITEATATLDSEIRENNGTVTDIRDLRKSRLSWTMQLHRQFIAAVNSLGSDKAVPNKILEIMKVKHLTREQVASHLQKYRLHQRNSSQRLHKDGAPSSSSHESSILRTQLNTSSNSLYFDQDGCMEITDYSLPMDDLSSGLDCMLGERERNNYSPEGFQNFRWDPDKQGYETTYLWNFEAE</sequence>
<protein>
    <recommendedName>
        <fullName evidence="14">Response regulatory domain-containing protein</fullName>
    </recommendedName>
</protein>
<dbReference type="Gene3D" id="3.40.50.2300">
    <property type="match status" value="1"/>
</dbReference>
<dbReference type="EMBL" id="CM003536">
    <property type="protein sequence ID" value="RCV42632.1"/>
    <property type="molecule type" value="Genomic_DNA"/>
</dbReference>
<dbReference type="SMART" id="SM00448">
    <property type="entry name" value="REC"/>
    <property type="match status" value="1"/>
</dbReference>
<feature type="modified residue" description="4-aspartylphosphate" evidence="9">
    <location>
        <position position="62"/>
    </location>
</feature>
<reference evidence="13" key="1">
    <citation type="journal article" date="2012" name="Nat. Biotechnol.">
        <title>Reference genome sequence of the model plant Setaria.</title>
        <authorList>
            <person name="Bennetzen J.L."/>
            <person name="Schmutz J."/>
            <person name="Wang H."/>
            <person name="Percifield R."/>
            <person name="Hawkins J."/>
            <person name="Pontaroli A.C."/>
            <person name="Estep M."/>
            <person name="Feng L."/>
            <person name="Vaughn J.N."/>
            <person name="Grimwood J."/>
            <person name="Jenkins J."/>
            <person name="Barry K."/>
            <person name="Lindquist E."/>
            <person name="Hellsten U."/>
            <person name="Deshpande S."/>
            <person name="Wang X."/>
            <person name="Wu X."/>
            <person name="Mitros T."/>
            <person name="Triplett J."/>
            <person name="Yang X."/>
            <person name="Ye C.Y."/>
            <person name="Mauro-Herrera M."/>
            <person name="Wang L."/>
            <person name="Li P."/>
            <person name="Sharma M."/>
            <person name="Sharma R."/>
            <person name="Ronald P.C."/>
            <person name="Panaud O."/>
            <person name="Kellogg E.A."/>
            <person name="Brutnell T.P."/>
            <person name="Doust A.N."/>
            <person name="Tuskan G.A."/>
            <person name="Rokhsar D."/>
            <person name="Devos K.M."/>
        </authorList>
    </citation>
    <scope>NUCLEOTIDE SEQUENCE [LARGE SCALE GENOMIC DNA]</scope>
    <source>
        <strain evidence="13">Yugu1</strain>
    </source>
</reference>
<reference evidence="13" key="2">
    <citation type="submission" date="2015-07" db="EMBL/GenBank/DDBJ databases">
        <authorList>
            <person name="Noorani M."/>
        </authorList>
    </citation>
    <scope>NUCLEOTIDE SEQUENCE</scope>
    <source>
        <strain evidence="13">Yugu1</strain>
    </source>
</reference>
<evidence type="ECO:0000259" key="11">
    <source>
        <dbReference type="PROSITE" id="PS50110"/>
    </source>
</evidence>
<evidence type="ECO:0000256" key="3">
    <source>
        <dbReference type="ARBA" id="ARBA00023012"/>
    </source>
</evidence>
<dbReference type="InterPro" id="IPR001005">
    <property type="entry name" value="SANT/Myb"/>
</dbReference>
<evidence type="ECO:0008006" key="14">
    <source>
        <dbReference type="Google" id="ProtNLM"/>
    </source>
</evidence>
<keyword evidence="3" id="KW-0902">Two-component regulatory system</keyword>
<dbReference type="InterPro" id="IPR011006">
    <property type="entry name" value="CheY-like_superfamily"/>
</dbReference>
<dbReference type="InterPro" id="IPR017930">
    <property type="entry name" value="Myb_dom"/>
</dbReference>
<dbReference type="SUPFAM" id="SSF46689">
    <property type="entry name" value="Homeodomain-like"/>
    <property type="match status" value="1"/>
</dbReference>
<dbReference type="Gene3D" id="1.10.10.60">
    <property type="entry name" value="Homeodomain-like"/>
    <property type="match status" value="1"/>
</dbReference>
<keyword evidence="2 9" id="KW-0597">Phosphoprotein</keyword>
<dbReference type="SUPFAM" id="SSF52172">
    <property type="entry name" value="CheY-like"/>
    <property type="match status" value="1"/>
</dbReference>
<evidence type="ECO:0000256" key="4">
    <source>
        <dbReference type="ARBA" id="ARBA00023015"/>
    </source>
</evidence>
<keyword evidence="5" id="KW-0238">DNA-binding</keyword>
<dbReference type="GO" id="GO:0000160">
    <property type="term" value="P:phosphorelay signal transduction system"/>
    <property type="evidence" value="ECO:0007669"/>
    <property type="project" value="UniProtKB-KW"/>
</dbReference>
<evidence type="ECO:0000256" key="1">
    <source>
        <dbReference type="ARBA" id="ARBA00004123"/>
    </source>
</evidence>
<proteinExistence type="predicted"/>
<dbReference type="PANTHER" id="PTHR43874">
    <property type="entry name" value="TWO-COMPONENT RESPONSE REGULATOR"/>
    <property type="match status" value="1"/>
</dbReference>
<gene>
    <name evidence="13" type="ORF">SETIT_9G231000v2</name>
</gene>
<organism evidence="13">
    <name type="scientific">Setaria italica</name>
    <name type="common">Foxtail millet</name>
    <name type="synonym">Panicum italicum</name>
    <dbReference type="NCBI Taxonomy" id="4555"/>
    <lineage>
        <taxon>Eukaryota</taxon>
        <taxon>Viridiplantae</taxon>
        <taxon>Streptophyta</taxon>
        <taxon>Embryophyta</taxon>
        <taxon>Tracheophyta</taxon>
        <taxon>Spermatophyta</taxon>
        <taxon>Magnoliopsida</taxon>
        <taxon>Liliopsida</taxon>
        <taxon>Poales</taxon>
        <taxon>Poaceae</taxon>
        <taxon>PACMAD clade</taxon>
        <taxon>Panicoideae</taxon>
        <taxon>Panicodae</taxon>
        <taxon>Paniceae</taxon>
        <taxon>Cenchrinae</taxon>
        <taxon>Setaria</taxon>
    </lineage>
</organism>
<feature type="domain" description="HTH myb-type" evidence="12">
    <location>
        <begin position="176"/>
        <end position="235"/>
    </location>
</feature>
<dbReference type="Pfam" id="PF00249">
    <property type="entry name" value="Myb_DNA-binding"/>
    <property type="match status" value="1"/>
</dbReference>
<dbReference type="AlphaFoldDB" id="A0A368SJM8"/>
<dbReference type="Pfam" id="PF00072">
    <property type="entry name" value="Response_reg"/>
    <property type="match status" value="1"/>
</dbReference>
<name>A0A368SJM8_SETIT</name>
<comment type="subcellular location">
    <subcellularLocation>
        <location evidence="1">Nucleus</location>
    </subcellularLocation>
</comment>
<dbReference type="GO" id="GO:0003677">
    <property type="term" value="F:DNA binding"/>
    <property type="evidence" value="ECO:0007669"/>
    <property type="project" value="UniProtKB-KW"/>
</dbReference>
<keyword evidence="6" id="KW-0010">Activator</keyword>
<dbReference type="InterPro" id="IPR001789">
    <property type="entry name" value="Sig_transdc_resp-reg_receiver"/>
</dbReference>
<dbReference type="OrthoDB" id="60033at2759"/>
<keyword evidence="4" id="KW-0805">Transcription regulation</keyword>
<accession>A0A368SJM8</accession>